<dbReference type="PROSITE" id="PS51257">
    <property type="entry name" value="PROKAR_LIPOPROTEIN"/>
    <property type="match status" value="1"/>
</dbReference>
<evidence type="ECO:0000256" key="2">
    <source>
        <dbReference type="SAM" id="Phobius"/>
    </source>
</evidence>
<evidence type="ECO:0000313" key="6">
    <source>
        <dbReference type="Proteomes" id="UP000286701"/>
    </source>
</evidence>
<gene>
    <name evidence="5" type="ORF">EPL05_10680</name>
</gene>
<keyword evidence="3" id="KW-0732">Signal</keyword>
<dbReference type="Pfam" id="PF14257">
    <property type="entry name" value="DUF4349"/>
    <property type="match status" value="1"/>
</dbReference>
<sequence>MKTLFAFVLLSSVILTACHTESQPEKVAISEIQLAPLVEEKAMDVSTPLPPVASSTGNSEESSKDTGKKIVKEGQVNFECRNISKTRTALYKSLAKLGGYIAVERQNDEGDSTRKVYFMQVRVPADNFERFLSSVPETAERIDSKNIHMTDATSEYIDLNAQLINKKALEARYLELLKKGTKIKDLLEIENKVAEIRTDIESTKGNLNYLSMQVAYSALDITFYVDPPIRINVRTFGYRIVTALSDGTNALGSFFIGLLAMWPLWILSIPGYFAVKSWKRKTAAKLAAQEAA</sequence>
<dbReference type="InterPro" id="IPR025645">
    <property type="entry name" value="DUF4349"/>
</dbReference>
<name>A0A3S3YXA6_9SPHI</name>
<keyword evidence="2" id="KW-0812">Transmembrane</keyword>
<feature type="chain" id="PRO_5018690146" evidence="3">
    <location>
        <begin position="18"/>
        <end position="292"/>
    </location>
</feature>
<reference evidence="5 6" key="1">
    <citation type="submission" date="2019-01" db="EMBL/GenBank/DDBJ databases">
        <title>Mucilaginibacter antarcticum sp. nov., isolated from antarctic soil.</title>
        <authorList>
            <person name="Yan Y.-Q."/>
            <person name="Du Z.-J."/>
        </authorList>
    </citation>
    <scope>NUCLEOTIDE SEQUENCE [LARGE SCALE GENOMIC DNA]</scope>
    <source>
        <strain evidence="5 6">F01003</strain>
    </source>
</reference>
<evidence type="ECO:0000259" key="4">
    <source>
        <dbReference type="Pfam" id="PF14257"/>
    </source>
</evidence>
<feature type="domain" description="DUF4349" evidence="4">
    <location>
        <begin position="69"/>
        <end position="275"/>
    </location>
</feature>
<feature type="signal peptide" evidence="3">
    <location>
        <begin position="1"/>
        <end position="17"/>
    </location>
</feature>
<keyword evidence="6" id="KW-1185">Reference proteome</keyword>
<keyword evidence="2" id="KW-0472">Membrane</keyword>
<dbReference type="Proteomes" id="UP000286701">
    <property type="component" value="Unassembled WGS sequence"/>
</dbReference>
<feature type="transmembrane region" description="Helical" evidence="2">
    <location>
        <begin position="254"/>
        <end position="275"/>
    </location>
</feature>
<protein>
    <submittedName>
        <fullName evidence="5">DUF4349 domain-containing protein</fullName>
    </submittedName>
</protein>
<comment type="caution">
    <text evidence="5">The sequence shown here is derived from an EMBL/GenBank/DDBJ whole genome shotgun (WGS) entry which is preliminary data.</text>
</comment>
<proteinExistence type="predicted"/>
<feature type="region of interest" description="Disordered" evidence="1">
    <location>
        <begin position="47"/>
        <end position="68"/>
    </location>
</feature>
<dbReference type="EMBL" id="SBIW01000004">
    <property type="protein sequence ID" value="RWY52367.1"/>
    <property type="molecule type" value="Genomic_DNA"/>
</dbReference>
<dbReference type="AlphaFoldDB" id="A0A3S3YXA6"/>
<evidence type="ECO:0000256" key="3">
    <source>
        <dbReference type="SAM" id="SignalP"/>
    </source>
</evidence>
<dbReference type="RefSeq" id="WP_128533953.1">
    <property type="nucleotide sequence ID" value="NZ_SBIW01000004.1"/>
</dbReference>
<dbReference type="OrthoDB" id="5381491at2"/>
<accession>A0A3S3YXA6</accession>
<evidence type="ECO:0000256" key="1">
    <source>
        <dbReference type="SAM" id="MobiDB-lite"/>
    </source>
</evidence>
<keyword evidence="2" id="KW-1133">Transmembrane helix</keyword>
<organism evidence="5 6">
    <name type="scientific">Mucilaginibacter gilvus</name>
    <dbReference type="NCBI Taxonomy" id="2305909"/>
    <lineage>
        <taxon>Bacteria</taxon>
        <taxon>Pseudomonadati</taxon>
        <taxon>Bacteroidota</taxon>
        <taxon>Sphingobacteriia</taxon>
        <taxon>Sphingobacteriales</taxon>
        <taxon>Sphingobacteriaceae</taxon>
        <taxon>Mucilaginibacter</taxon>
    </lineage>
</organism>
<evidence type="ECO:0000313" key="5">
    <source>
        <dbReference type="EMBL" id="RWY52367.1"/>
    </source>
</evidence>